<keyword evidence="1" id="KW-0812">Transmembrane</keyword>
<accession>A0A2H6LR56</accession>
<dbReference type="Proteomes" id="UP000236527">
    <property type="component" value="Unassembled WGS sequence"/>
</dbReference>
<gene>
    <name evidence="2" type="ORF">NCWK1_5489</name>
</gene>
<sequence length="185" mass="20312">MIMLLEEDEEQQPNQETIRYLTHIEQKLYTDIETRKRVDAGLLFLACQITSCSLSWLLFQLQVTLSIIQVSSAIVSLLPGLIDVGDGFSFSFTSESWEFTLGQKPLIGIIKLIIGGAVSWNGTGKIAAEVLQTNTGIAETYQEIRSSEGLSYQLPNIGVSLAIALVAVLLIGFLKKGFTKNENQG</sequence>
<keyword evidence="1" id="KW-1133">Transmembrane helix</keyword>
<dbReference type="AlphaFoldDB" id="A0A2H6LR56"/>
<comment type="caution">
    <text evidence="2">The sequence shown here is derived from an EMBL/GenBank/DDBJ whole genome shotgun (WGS) entry which is preliminary data.</text>
</comment>
<name>A0A2H6LR56_9NOSO</name>
<dbReference type="EMBL" id="BDGE01000119">
    <property type="protein sequence ID" value="GBE95701.1"/>
    <property type="molecule type" value="Genomic_DNA"/>
</dbReference>
<keyword evidence="3" id="KW-1185">Reference proteome</keyword>
<evidence type="ECO:0000256" key="1">
    <source>
        <dbReference type="SAM" id="Phobius"/>
    </source>
</evidence>
<evidence type="ECO:0000313" key="3">
    <source>
        <dbReference type="Proteomes" id="UP000236527"/>
    </source>
</evidence>
<evidence type="ECO:0000313" key="2">
    <source>
        <dbReference type="EMBL" id="GBE95701.1"/>
    </source>
</evidence>
<keyword evidence="1" id="KW-0472">Membrane</keyword>
<reference evidence="3" key="1">
    <citation type="journal article" date="2018" name="Genome Announc.">
        <title>Draft Genome Sequence of the Nitrogen-Fixing and Hormogonia-Inducing Cyanobacterium Nostoc cycadae Strain WK-1, Isolated from the Coralloid Roots of Cycas revoluta.</title>
        <authorList>
            <person name="Kanesaki Y."/>
            <person name="Hirose M."/>
            <person name="Hirose Y."/>
            <person name="Fujisawa T."/>
            <person name="Nakamura Y."/>
            <person name="Watanabe S."/>
            <person name="Matsunaga S."/>
            <person name="Uchida H."/>
            <person name="Murakami A."/>
        </authorList>
    </citation>
    <scope>NUCLEOTIDE SEQUENCE [LARGE SCALE GENOMIC DNA]</scope>
    <source>
        <strain evidence="3">WK-1</strain>
    </source>
</reference>
<proteinExistence type="predicted"/>
<feature type="transmembrane region" description="Helical" evidence="1">
    <location>
        <begin position="157"/>
        <end position="174"/>
    </location>
</feature>
<organism evidence="2 3">
    <name type="scientific">Nostoc cycadae WK-1</name>
    <dbReference type="NCBI Taxonomy" id="1861711"/>
    <lineage>
        <taxon>Bacteria</taxon>
        <taxon>Bacillati</taxon>
        <taxon>Cyanobacteriota</taxon>
        <taxon>Cyanophyceae</taxon>
        <taxon>Nostocales</taxon>
        <taxon>Nostocaceae</taxon>
        <taxon>Nostoc</taxon>
    </lineage>
</organism>
<protein>
    <submittedName>
        <fullName evidence="2">Membrane protein</fullName>
    </submittedName>
</protein>